<dbReference type="GO" id="GO:0002181">
    <property type="term" value="P:cytoplasmic translation"/>
    <property type="evidence" value="ECO:0007669"/>
    <property type="project" value="TreeGrafter"/>
</dbReference>
<feature type="domain" description="Large ribosomal subunit protein uL6 alpha-beta" evidence="6">
    <location>
        <begin position="12"/>
        <end position="82"/>
    </location>
</feature>
<dbReference type="PANTHER" id="PTHR11655:SF14">
    <property type="entry name" value="LARGE RIBOSOMAL SUBUNIT PROTEIN UL6M"/>
    <property type="match status" value="1"/>
</dbReference>
<dbReference type="PANTHER" id="PTHR11655">
    <property type="entry name" value="60S/50S RIBOSOMAL PROTEIN L6/L9"/>
    <property type="match status" value="1"/>
</dbReference>
<protein>
    <recommendedName>
        <fullName evidence="4">Large ribosomal subunit protein uL6c</fullName>
    </recommendedName>
</protein>
<keyword evidence="4" id="KW-0694">RNA-binding</keyword>
<comment type="subcellular location">
    <subcellularLocation>
        <location evidence="4">Plastid</location>
        <location evidence="4">Chloroplast</location>
    </subcellularLocation>
</comment>
<dbReference type="NCBIfam" id="TIGR03654">
    <property type="entry name" value="L6_bact"/>
    <property type="match status" value="1"/>
</dbReference>
<sequence>MSRIGKKNILLPDKVSVIIKDHTVTVRGPKGELSRIFPDSINVGLATKHLHITQTIISKKSNQLHGLSRTMLYNMVNGVSSGFTKSLEIQGVGYRSQMEGKSLILNLGYSHPVKIDPPEGIIITVENNVNINIMGIDKELVGEVAANIRSIRSPEPYKGKGVRYSNEYVQRKVGKAGKGK</sequence>
<evidence type="ECO:0000256" key="5">
    <source>
        <dbReference type="RuleBase" id="RU003869"/>
    </source>
</evidence>
<accession>A0A1Y9TLW1</accession>
<dbReference type="PROSITE" id="PS00525">
    <property type="entry name" value="RIBOSOMAL_L6_1"/>
    <property type="match status" value="1"/>
</dbReference>
<dbReference type="HAMAP" id="MF_01365_B">
    <property type="entry name" value="Ribosomal_uL6_B"/>
    <property type="match status" value="1"/>
</dbReference>
<evidence type="ECO:0000256" key="3">
    <source>
        <dbReference type="ARBA" id="ARBA00023274"/>
    </source>
</evidence>
<dbReference type="SUPFAM" id="SSF56053">
    <property type="entry name" value="Ribosomal protein L6"/>
    <property type="match status" value="2"/>
</dbReference>
<evidence type="ECO:0000256" key="1">
    <source>
        <dbReference type="ARBA" id="ARBA00009356"/>
    </source>
</evidence>
<dbReference type="InterPro" id="IPR019906">
    <property type="entry name" value="Ribosomal_uL6_bac-type"/>
</dbReference>
<dbReference type="RefSeq" id="YP_009369907.1">
    <property type="nucleotide sequence ID" value="NC_034776.1"/>
</dbReference>
<comment type="function">
    <text evidence="4">Binds 23S rRNA.</text>
</comment>
<dbReference type="GeneID" id="32891414"/>
<dbReference type="InterPro" id="IPR002358">
    <property type="entry name" value="Ribosomal_uL6_CS"/>
</dbReference>
<reference evidence="7" key="1">
    <citation type="submission" date="2017-03" db="EMBL/GenBank/DDBJ databases">
        <title>The new red algal subphylum Proteorhodophytina comprises the largest and most divergent plastid genomes known.</title>
        <authorList>
            <person name="Munoz-Gomez S.A."/>
            <person name="Mejia-Franco F.G."/>
            <person name="Durnin K."/>
            <person name="Morgan C."/>
            <person name="Grisdale C.J."/>
            <person name="Archibald J.M."/>
            <person name="Slamovits C.H."/>
        </authorList>
    </citation>
    <scope>NUCLEOTIDE SEQUENCE</scope>
    <source>
        <strain evidence="7">UTEX LB2858</strain>
    </source>
</reference>
<keyword evidence="3 4" id="KW-0687">Ribonucleoprotein</keyword>
<comment type="subunit">
    <text evidence="4">Part of the 50S ribosomal subunit.</text>
</comment>
<dbReference type="Gene3D" id="3.90.930.12">
    <property type="entry name" value="Ribosomal protein L6, alpha-beta domain"/>
    <property type="match status" value="2"/>
</dbReference>
<organism evidence="7">
    <name type="scientific">Boldia erythrosiphon</name>
    <dbReference type="NCBI Taxonomy" id="74908"/>
    <lineage>
        <taxon>Eukaryota</taxon>
        <taxon>Rhodophyta</taxon>
        <taxon>Compsopogonophyceae</taxon>
        <taxon>Compsopogonales</taxon>
        <taxon>Boldiaceae</taxon>
        <taxon>Boldia</taxon>
    </lineage>
</organism>
<dbReference type="GO" id="GO:0009507">
    <property type="term" value="C:chloroplast"/>
    <property type="evidence" value="ECO:0007669"/>
    <property type="project" value="UniProtKB-SubCell"/>
</dbReference>
<keyword evidence="7" id="KW-0934">Plastid</keyword>
<evidence type="ECO:0000256" key="4">
    <source>
        <dbReference type="HAMAP-Rule" id="MF_01365"/>
    </source>
</evidence>
<dbReference type="GO" id="GO:0019843">
    <property type="term" value="F:rRNA binding"/>
    <property type="evidence" value="ECO:0007669"/>
    <property type="project" value="UniProtKB-UniRule"/>
</dbReference>
<dbReference type="GO" id="GO:0003735">
    <property type="term" value="F:structural constituent of ribosome"/>
    <property type="evidence" value="ECO:0007669"/>
    <property type="project" value="InterPro"/>
</dbReference>
<dbReference type="GO" id="GO:0022625">
    <property type="term" value="C:cytosolic large ribosomal subunit"/>
    <property type="evidence" value="ECO:0007669"/>
    <property type="project" value="TreeGrafter"/>
</dbReference>
<name>A0A1Y9TLW1_9RHOD</name>
<dbReference type="AlphaFoldDB" id="A0A1Y9TLW1"/>
<evidence type="ECO:0000313" key="7">
    <source>
        <dbReference type="EMBL" id="ARO90595.1"/>
    </source>
</evidence>
<dbReference type="InterPro" id="IPR036789">
    <property type="entry name" value="Ribosomal_uL6-like_a/b-dom_sf"/>
</dbReference>
<keyword evidence="7" id="KW-0150">Chloroplast</keyword>
<geneLocation type="chloroplast" evidence="7"/>
<evidence type="ECO:0000259" key="6">
    <source>
        <dbReference type="Pfam" id="PF00347"/>
    </source>
</evidence>
<dbReference type="EMBL" id="KY709208">
    <property type="protein sequence ID" value="ARO90595.1"/>
    <property type="molecule type" value="Genomic_DNA"/>
</dbReference>
<feature type="domain" description="Large ribosomal subunit protein uL6 alpha-beta" evidence="6">
    <location>
        <begin position="91"/>
        <end position="164"/>
    </location>
</feature>
<gene>
    <name evidence="4 7" type="primary">rpl6</name>
</gene>
<keyword evidence="4" id="KW-0699">rRNA-binding</keyword>
<evidence type="ECO:0000256" key="2">
    <source>
        <dbReference type="ARBA" id="ARBA00022980"/>
    </source>
</evidence>
<dbReference type="InterPro" id="IPR000702">
    <property type="entry name" value="Ribosomal_uL6-like"/>
</dbReference>
<dbReference type="PRINTS" id="PR00059">
    <property type="entry name" value="RIBOSOMALL6"/>
</dbReference>
<keyword evidence="2 4" id="KW-0689">Ribosomal protein</keyword>
<proteinExistence type="inferred from homology"/>
<dbReference type="PIRSF" id="PIRSF002162">
    <property type="entry name" value="Ribosomal_L6"/>
    <property type="match status" value="1"/>
</dbReference>
<dbReference type="InterPro" id="IPR020040">
    <property type="entry name" value="Ribosomal_uL6_a/b-dom"/>
</dbReference>
<comment type="similarity">
    <text evidence="1 4 5">Belongs to the universal ribosomal protein uL6 family.</text>
</comment>
<dbReference type="FunFam" id="3.90.930.12:FF:000001">
    <property type="entry name" value="50S ribosomal protein L6"/>
    <property type="match status" value="1"/>
</dbReference>
<dbReference type="Pfam" id="PF00347">
    <property type="entry name" value="Ribosomal_L6"/>
    <property type="match status" value="2"/>
</dbReference>